<name>Q01QW1_SOLUE</name>
<organism evidence="1">
    <name type="scientific">Solibacter usitatus (strain Ellin6076)</name>
    <dbReference type="NCBI Taxonomy" id="234267"/>
    <lineage>
        <taxon>Bacteria</taxon>
        <taxon>Pseudomonadati</taxon>
        <taxon>Acidobacteriota</taxon>
        <taxon>Terriglobia</taxon>
        <taxon>Bryobacterales</taxon>
        <taxon>Solibacteraceae</taxon>
        <taxon>Candidatus Solibacter</taxon>
    </lineage>
</organism>
<evidence type="ECO:0000313" key="1">
    <source>
        <dbReference type="EMBL" id="ABJ87959.1"/>
    </source>
</evidence>
<dbReference type="KEGG" id="sus:Acid_7046"/>
<dbReference type="InParanoid" id="Q01QW1"/>
<dbReference type="EMBL" id="CP000473">
    <property type="protein sequence ID" value="ABJ87959.1"/>
    <property type="molecule type" value="Genomic_DNA"/>
</dbReference>
<reference evidence="1" key="1">
    <citation type="submission" date="2006-10" db="EMBL/GenBank/DDBJ databases">
        <title>Complete sequence of Solibacter usitatus Ellin6076.</title>
        <authorList>
            <consortium name="US DOE Joint Genome Institute"/>
            <person name="Copeland A."/>
            <person name="Lucas S."/>
            <person name="Lapidus A."/>
            <person name="Barry K."/>
            <person name="Detter J.C."/>
            <person name="Glavina del Rio T."/>
            <person name="Hammon N."/>
            <person name="Israni S."/>
            <person name="Dalin E."/>
            <person name="Tice H."/>
            <person name="Pitluck S."/>
            <person name="Thompson L.S."/>
            <person name="Brettin T."/>
            <person name="Bruce D."/>
            <person name="Han C."/>
            <person name="Tapia R."/>
            <person name="Gilna P."/>
            <person name="Schmutz J."/>
            <person name="Larimer F."/>
            <person name="Land M."/>
            <person name="Hauser L."/>
            <person name="Kyrpides N."/>
            <person name="Mikhailova N."/>
            <person name="Janssen P.H."/>
            <person name="Kuske C.R."/>
            <person name="Richardson P."/>
        </authorList>
    </citation>
    <scope>NUCLEOTIDE SEQUENCE</scope>
    <source>
        <strain evidence="1">Ellin6076</strain>
    </source>
</reference>
<accession>Q01QW1</accession>
<protein>
    <submittedName>
        <fullName evidence="1">Uncharacterized protein</fullName>
    </submittedName>
</protein>
<dbReference type="STRING" id="234267.Acid_7046"/>
<dbReference type="OrthoDB" id="129256at2"/>
<dbReference type="AlphaFoldDB" id="Q01QW1"/>
<dbReference type="eggNOG" id="ENOG503475G">
    <property type="taxonomic scope" value="Bacteria"/>
</dbReference>
<dbReference type="HOGENOM" id="CLU_2345190_0_0_0"/>
<proteinExistence type="predicted"/>
<gene>
    <name evidence="1" type="ordered locus">Acid_7046</name>
</gene>
<sequence length="97" mass="11281">MANPKYAASDKPVPVSELIDTLSDGTKVKRRVPRMRACNEKDAKEKLCAGHLKRWYFFGDEVKQKFGADVEIYRCEHCKTLYLPNKEEEPRTRTLSF</sequence>